<dbReference type="Proteomes" id="UP000077143">
    <property type="component" value="Chromosome"/>
</dbReference>
<evidence type="ECO:0008006" key="3">
    <source>
        <dbReference type="Google" id="ProtNLM"/>
    </source>
</evidence>
<name>A0A172UPP1_9MYCO</name>
<dbReference type="Gene3D" id="3.30.70.100">
    <property type="match status" value="1"/>
</dbReference>
<dbReference type="KEGG" id="madi:A7U43_17890"/>
<organism evidence="1 2">
    <name type="scientific">Mycobacterium adipatum</name>
    <dbReference type="NCBI Taxonomy" id="1682113"/>
    <lineage>
        <taxon>Bacteria</taxon>
        <taxon>Bacillati</taxon>
        <taxon>Actinomycetota</taxon>
        <taxon>Actinomycetes</taxon>
        <taxon>Mycobacteriales</taxon>
        <taxon>Mycobacteriaceae</taxon>
        <taxon>Mycobacterium</taxon>
    </lineage>
</organism>
<dbReference type="STRING" id="1682113.A7U43_17890"/>
<proteinExistence type="predicted"/>
<dbReference type="RefSeq" id="WP_067998017.1">
    <property type="nucleotide sequence ID" value="NZ_CP015596.1"/>
</dbReference>
<reference evidence="1 2" key="1">
    <citation type="submission" date="2016-05" db="EMBL/GenBank/DDBJ databases">
        <title>Complete genome sequence of a phthalic acid esters degrading Mycobacterium sp. YC-RL4.</title>
        <authorList>
            <person name="Ren L."/>
            <person name="Fan S."/>
            <person name="Ruth N."/>
            <person name="Jia Y."/>
            <person name="Wang J."/>
            <person name="Qiao C."/>
        </authorList>
    </citation>
    <scope>NUCLEOTIDE SEQUENCE [LARGE SCALE GENOMIC DNA]</scope>
    <source>
        <strain evidence="1 2">YC-RL4</strain>
    </source>
</reference>
<sequence>MYARSTTVLARPESVDAGIAYVRDEVMPALTDLAGCIGLSLMVDRQTGRCIATSAWRDLDDMRDSADAAGRLRTQAGERFGGPVTAEEWQIAVLHREHSSDPGAWVRATWVTVPPELTEAGIEYYRSAVLPQIEHLPGFRSASLLVDTASGRAVSSVSFGSREAMEQNRDYASTLKAESIRAAGASAVDEGEFELVIAHLRVPELV</sequence>
<keyword evidence="2" id="KW-1185">Reference proteome</keyword>
<protein>
    <recommendedName>
        <fullName evidence="3">ABM domain-containing protein</fullName>
    </recommendedName>
</protein>
<dbReference type="OrthoDB" id="5182530at2"/>
<dbReference type="EMBL" id="CP015596">
    <property type="protein sequence ID" value="ANE80918.1"/>
    <property type="molecule type" value="Genomic_DNA"/>
</dbReference>
<dbReference type="InterPro" id="IPR011008">
    <property type="entry name" value="Dimeric_a/b-barrel"/>
</dbReference>
<evidence type="ECO:0000313" key="2">
    <source>
        <dbReference type="Proteomes" id="UP000077143"/>
    </source>
</evidence>
<accession>A0A172UPP1</accession>
<dbReference type="SUPFAM" id="SSF54909">
    <property type="entry name" value="Dimeric alpha+beta barrel"/>
    <property type="match status" value="2"/>
</dbReference>
<gene>
    <name evidence="1" type="ORF">A7U43_17890</name>
</gene>
<dbReference type="AlphaFoldDB" id="A0A172UPP1"/>
<evidence type="ECO:0000313" key="1">
    <source>
        <dbReference type="EMBL" id="ANE80918.1"/>
    </source>
</evidence>